<dbReference type="Pfam" id="PF01177">
    <property type="entry name" value="Asp_Glu_race"/>
    <property type="match status" value="1"/>
</dbReference>
<protein>
    <recommendedName>
        <fullName evidence="4">Aspartate racemase</fullName>
    </recommendedName>
</protein>
<evidence type="ECO:0008006" key="4">
    <source>
        <dbReference type="Google" id="ProtNLM"/>
    </source>
</evidence>
<dbReference type="EMBL" id="BARW01006331">
    <property type="protein sequence ID" value="GAI87811.1"/>
    <property type="molecule type" value="Genomic_DNA"/>
</dbReference>
<evidence type="ECO:0000256" key="2">
    <source>
        <dbReference type="ARBA" id="ARBA00023235"/>
    </source>
</evidence>
<dbReference type="NCBIfam" id="TIGR00035">
    <property type="entry name" value="asp_race"/>
    <property type="match status" value="1"/>
</dbReference>
<evidence type="ECO:0000256" key="1">
    <source>
        <dbReference type="ARBA" id="ARBA00007847"/>
    </source>
</evidence>
<dbReference type="InterPro" id="IPR015942">
    <property type="entry name" value="Asp/Glu/hydantoin_racemase"/>
</dbReference>
<accession>X1T8U5</accession>
<dbReference type="SUPFAM" id="SSF53681">
    <property type="entry name" value="Aspartate/glutamate racemase"/>
    <property type="match status" value="2"/>
</dbReference>
<reference evidence="3" key="1">
    <citation type="journal article" date="2014" name="Front. Microbiol.">
        <title>High frequency of phylogenetically diverse reductive dehalogenase-homologous genes in deep subseafloor sedimentary metagenomes.</title>
        <authorList>
            <person name="Kawai M."/>
            <person name="Futagami T."/>
            <person name="Toyoda A."/>
            <person name="Takaki Y."/>
            <person name="Nishi S."/>
            <person name="Hori S."/>
            <person name="Arai W."/>
            <person name="Tsubouchi T."/>
            <person name="Morono Y."/>
            <person name="Uchiyama I."/>
            <person name="Ito T."/>
            <person name="Fujiyama A."/>
            <person name="Inagaki F."/>
            <person name="Takami H."/>
        </authorList>
    </citation>
    <scope>NUCLEOTIDE SEQUENCE</scope>
    <source>
        <strain evidence="3">Expedition CK06-06</strain>
    </source>
</reference>
<dbReference type="Gene3D" id="3.40.50.1860">
    <property type="match status" value="1"/>
</dbReference>
<proteinExistence type="inferred from homology"/>
<dbReference type="InterPro" id="IPR001920">
    <property type="entry name" value="Asp/Glu_race"/>
</dbReference>
<dbReference type="PANTHER" id="PTHR21198:SF7">
    <property type="entry name" value="ASPARTATE-GLUTAMATE RACEMASE FAMILY"/>
    <property type="match status" value="1"/>
</dbReference>
<name>X1T8U5_9ZZZZ</name>
<evidence type="ECO:0000313" key="3">
    <source>
        <dbReference type="EMBL" id="GAI87811.1"/>
    </source>
</evidence>
<dbReference type="InterPro" id="IPR004380">
    <property type="entry name" value="Asp_race"/>
</dbReference>
<comment type="caution">
    <text evidence="3">The sequence shown here is derived from an EMBL/GenBank/DDBJ whole genome shotgun (WGS) entry which is preliminary data.</text>
</comment>
<comment type="similarity">
    <text evidence="1">Belongs to the aspartate/glutamate racemases family.</text>
</comment>
<dbReference type="PANTHER" id="PTHR21198">
    <property type="entry name" value="GLUTAMATE RACEMASE"/>
    <property type="match status" value="1"/>
</dbReference>
<dbReference type="AlphaFoldDB" id="X1T8U5"/>
<gene>
    <name evidence="3" type="ORF">S12H4_13293</name>
</gene>
<organism evidence="3">
    <name type="scientific">marine sediment metagenome</name>
    <dbReference type="NCBI Taxonomy" id="412755"/>
    <lineage>
        <taxon>unclassified sequences</taxon>
        <taxon>metagenomes</taxon>
        <taxon>ecological metagenomes</taxon>
    </lineage>
</organism>
<dbReference type="GO" id="GO:0047661">
    <property type="term" value="F:amino-acid racemase activity"/>
    <property type="evidence" value="ECO:0007669"/>
    <property type="project" value="InterPro"/>
</dbReference>
<sequence>MKKIGMIGGFGPEATLDYYKLLIETYRKKIKDGSNPEIIIYSMDINILLNLVANQQWDNLVKWLVNSLEVLHKAGANFGFISANTPHIVFDRVNELSPLPLLSIVEETCKHIDRLALRRVGLLGTKFTMQSDFYQKVCDKYK</sequence>
<feature type="non-terminal residue" evidence="3">
    <location>
        <position position="142"/>
    </location>
</feature>
<keyword evidence="2" id="KW-0413">Isomerase</keyword>